<name>A0ABT2EJ36_9BACT</name>
<dbReference type="InterPro" id="IPR016040">
    <property type="entry name" value="NAD(P)-bd_dom"/>
</dbReference>
<dbReference type="Gene3D" id="3.40.50.720">
    <property type="entry name" value="NAD(P)-binding Rossmann-like Domain"/>
    <property type="match status" value="1"/>
</dbReference>
<dbReference type="Proteomes" id="UP001204798">
    <property type="component" value="Unassembled WGS sequence"/>
</dbReference>
<dbReference type="InterPro" id="IPR036291">
    <property type="entry name" value="NAD(P)-bd_dom_sf"/>
</dbReference>
<dbReference type="GO" id="GO:0050378">
    <property type="term" value="F:UDP-glucuronate 4-epimerase activity"/>
    <property type="evidence" value="ECO:0007669"/>
    <property type="project" value="UniProtKB-EC"/>
</dbReference>
<sequence length="323" mass="36790">MATVLVTGCAGFIGSHTTERLLKRGDFVVGVDNFDPLFYGREIKERNLRWAKEQRNFVFFEADICDKEAMQEIFERYRPQKVVHLAALAGVVPSLDRPIDYDRVNVYGTVILLELSRRYGVEMFVFASSSSVYGADTKAPFKEEEPAVRPISPYGATKRMAELIAYTFHHLHDMNITCLRFFTVYGPRQRPDLAIHKFARCIVKGKPVPIYGDGTSQRDYTYIDDIVDGIEAALDKPMGYEIINLGCGEPVVLLRMVELLEEALGKKANLQFLPMPKTDPPLTHADITKAQRLLGYQPKVRIDEGIPMFVEWFLRELRDGMEV</sequence>
<organism evidence="3 4">
    <name type="scientific">Candidatus Fervidibacter sacchari</name>
    <dbReference type="NCBI Taxonomy" id="1448929"/>
    <lineage>
        <taxon>Bacteria</taxon>
        <taxon>Candidatus Fervidibacterota</taxon>
        <taxon>Candidatus Fervidibacter</taxon>
    </lineage>
</organism>
<gene>
    <name evidence="3" type="ORF">M2350_000357</name>
</gene>
<reference evidence="3 4" key="1">
    <citation type="submission" date="2022-08" db="EMBL/GenBank/DDBJ databases">
        <title>Bacterial and archaeal communities from various locations to study Microbial Dark Matter (Phase II).</title>
        <authorList>
            <person name="Stepanauskas R."/>
        </authorList>
    </citation>
    <scope>NUCLEOTIDE SEQUENCE [LARGE SCALE GENOMIC DNA]</scope>
    <source>
        <strain evidence="3 4">PD1</strain>
    </source>
</reference>
<protein>
    <submittedName>
        <fullName evidence="3">UDP-glucuronate 4-epimerase</fullName>
        <ecNumber evidence="3">5.1.3.6</ecNumber>
    </submittedName>
</protein>
<comment type="caution">
    <text evidence="3">The sequence shown here is derived from an EMBL/GenBank/DDBJ whole genome shotgun (WGS) entry which is preliminary data.</text>
</comment>
<feature type="domain" description="NAD(P)-binding" evidence="2">
    <location>
        <begin position="5"/>
        <end position="307"/>
    </location>
</feature>
<dbReference type="Pfam" id="PF16363">
    <property type="entry name" value="GDP_Man_Dehyd"/>
    <property type="match status" value="1"/>
</dbReference>
<dbReference type="EMBL" id="JANUCP010000001">
    <property type="protein sequence ID" value="MCS3917960.1"/>
    <property type="molecule type" value="Genomic_DNA"/>
</dbReference>
<keyword evidence="4" id="KW-1185">Reference proteome</keyword>
<evidence type="ECO:0000259" key="2">
    <source>
        <dbReference type="Pfam" id="PF16363"/>
    </source>
</evidence>
<proteinExistence type="predicted"/>
<dbReference type="RefSeq" id="WP_259092898.1">
    <property type="nucleotide sequence ID" value="NZ_CP130454.1"/>
</dbReference>
<dbReference type="PRINTS" id="PR01713">
    <property type="entry name" value="NUCEPIMERASE"/>
</dbReference>
<keyword evidence="1" id="KW-0520">NAD</keyword>
<keyword evidence="3" id="KW-0413">Isomerase</keyword>
<evidence type="ECO:0000313" key="4">
    <source>
        <dbReference type="Proteomes" id="UP001204798"/>
    </source>
</evidence>
<dbReference type="SUPFAM" id="SSF51735">
    <property type="entry name" value="NAD(P)-binding Rossmann-fold domains"/>
    <property type="match status" value="1"/>
</dbReference>
<dbReference type="PANTHER" id="PTHR43574">
    <property type="entry name" value="EPIMERASE-RELATED"/>
    <property type="match status" value="1"/>
</dbReference>
<evidence type="ECO:0000313" key="3">
    <source>
        <dbReference type="EMBL" id="MCS3917960.1"/>
    </source>
</evidence>
<dbReference type="EC" id="5.1.3.6" evidence="3"/>
<accession>A0ABT2EJ36</accession>
<evidence type="ECO:0000256" key="1">
    <source>
        <dbReference type="ARBA" id="ARBA00023027"/>
    </source>
</evidence>